<feature type="non-terminal residue" evidence="2">
    <location>
        <position position="1"/>
    </location>
</feature>
<organism evidence="2">
    <name type="scientific">marine metagenome</name>
    <dbReference type="NCBI Taxonomy" id="408172"/>
    <lineage>
        <taxon>unclassified sequences</taxon>
        <taxon>metagenomes</taxon>
        <taxon>ecological metagenomes</taxon>
    </lineage>
</organism>
<feature type="domain" description="Mandelate racemase/muconate lactonizing enzyme C-terminal" evidence="1">
    <location>
        <begin position="3"/>
        <end position="118"/>
    </location>
</feature>
<evidence type="ECO:0000259" key="1">
    <source>
        <dbReference type="SMART" id="SM00922"/>
    </source>
</evidence>
<sequence length="244" mass="27336">STPEDYAKAAKANLVENGHSACKLDPFLEMTQFHTMYQDGFISQKGEQLGYDIVAAVREVVGPAFEILIDAHGHYNVPNAIRLSNNLFEQSNITWFEEPVPPEGINALKQVKENTNAPICVGERLYTRADFIPILENNLADYIMPDTIWTGGISEIKKIATMAEAYYIPITPHVIPGGPIELISAAHVVSSVPNFYRLEHSHVFIPEHNNYLEEPYLIKDGHIHLNDKPGLGFELDETKLDKLI</sequence>
<dbReference type="PANTHER" id="PTHR48080">
    <property type="entry name" value="D-GALACTONATE DEHYDRATASE-RELATED"/>
    <property type="match status" value="1"/>
</dbReference>
<dbReference type="SFLD" id="SFLDS00001">
    <property type="entry name" value="Enolase"/>
    <property type="match status" value="1"/>
</dbReference>
<dbReference type="AlphaFoldDB" id="A0A382LM96"/>
<name>A0A382LM96_9ZZZZ</name>
<accession>A0A382LM96</accession>
<dbReference type="PANTHER" id="PTHR48080:SF2">
    <property type="entry name" value="D-GALACTONATE DEHYDRATASE"/>
    <property type="match status" value="1"/>
</dbReference>
<gene>
    <name evidence="2" type="ORF">METZ01_LOCUS288865</name>
</gene>
<dbReference type="InterPro" id="IPR013342">
    <property type="entry name" value="Mandelate_racemase_C"/>
</dbReference>
<dbReference type="SUPFAM" id="SSF51604">
    <property type="entry name" value="Enolase C-terminal domain-like"/>
    <property type="match status" value="1"/>
</dbReference>
<dbReference type="Gene3D" id="3.20.20.120">
    <property type="entry name" value="Enolase-like C-terminal domain"/>
    <property type="match status" value="1"/>
</dbReference>
<reference evidence="2" key="1">
    <citation type="submission" date="2018-05" db="EMBL/GenBank/DDBJ databases">
        <authorList>
            <person name="Lanie J.A."/>
            <person name="Ng W.-L."/>
            <person name="Kazmierczak K.M."/>
            <person name="Andrzejewski T.M."/>
            <person name="Davidsen T.M."/>
            <person name="Wayne K.J."/>
            <person name="Tettelin H."/>
            <person name="Glass J.I."/>
            <person name="Rusch D."/>
            <person name="Podicherti R."/>
            <person name="Tsui H.-C.T."/>
            <person name="Winkler M.E."/>
        </authorList>
    </citation>
    <scope>NUCLEOTIDE SEQUENCE</scope>
</reference>
<dbReference type="CDD" id="cd03316">
    <property type="entry name" value="MR_like"/>
    <property type="match status" value="1"/>
</dbReference>
<dbReference type="Pfam" id="PF13378">
    <property type="entry name" value="MR_MLE_C"/>
    <property type="match status" value="1"/>
</dbReference>
<dbReference type="InterPro" id="IPR036849">
    <property type="entry name" value="Enolase-like_C_sf"/>
</dbReference>
<proteinExistence type="predicted"/>
<dbReference type="SMART" id="SM00922">
    <property type="entry name" value="MR_MLE"/>
    <property type="match status" value="1"/>
</dbReference>
<protein>
    <recommendedName>
        <fullName evidence="1">Mandelate racemase/muconate lactonizing enzyme C-terminal domain-containing protein</fullName>
    </recommendedName>
</protein>
<dbReference type="InterPro" id="IPR029065">
    <property type="entry name" value="Enolase_C-like"/>
</dbReference>
<dbReference type="InterPro" id="IPR034593">
    <property type="entry name" value="DgoD-like"/>
</dbReference>
<evidence type="ECO:0000313" key="2">
    <source>
        <dbReference type="EMBL" id="SVC36011.1"/>
    </source>
</evidence>
<dbReference type="EMBL" id="UINC01087022">
    <property type="protein sequence ID" value="SVC36011.1"/>
    <property type="molecule type" value="Genomic_DNA"/>
</dbReference>